<dbReference type="InterPro" id="IPR014848">
    <property type="entry name" value="Rgp1"/>
</dbReference>
<dbReference type="STRING" id="1447883.A0A2B7YR12"/>
<evidence type="ECO:0000313" key="3">
    <source>
        <dbReference type="Proteomes" id="UP000224634"/>
    </source>
</evidence>
<organism evidence="2 3">
    <name type="scientific">Polytolypa hystricis (strain UAMH7299)</name>
    <dbReference type="NCBI Taxonomy" id="1447883"/>
    <lineage>
        <taxon>Eukaryota</taxon>
        <taxon>Fungi</taxon>
        <taxon>Dikarya</taxon>
        <taxon>Ascomycota</taxon>
        <taxon>Pezizomycotina</taxon>
        <taxon>Eurotiomycetes</taxon>
        <taxon>Eurotiomycetidae</taxon>
        <taxon>Onygenales</taxon>
        <taxon>Onygenales incertae sedis</taxon>
        <taxon>Polytolypa</taxon>
    </lineage>
</organism>
<accession>A0A2B7YR12</accession>
<comment type="caution">
    <text evidence="2">The sequence shown here is derived from an EMBL/GenBank/DDBJ whole genome shotgun (WGS) entry which is preliminary data.</text>
</comment>
<name>A0A2B7YR12_POLH7</name>
<feature type="compositionally biased region" description="Polar residues" evidence="1">
    <location>
        <begin position="195"/>
        <end position="210"/>
    </location>
</feature>
<proteinExistence type="predicted"/>
<dbReference type="EMBL" id="PDNA01000023">
    <property type="protein sequence ID" value="PGH23469.1"/>
    <property type="molecule type" value="Genomic_DNA"/>
</dbReference>
<dbReference type="PANTHER" id="PTHR12507">
    <property type="entry name" value="REDUCED GROWTH PHENOTYPE 1 RGP1, YEAST -RELATED"/>
    <property type="match status" value="1"/>
</dbReference>
<dbReference type="InterPro" id="IPR014752">
    <property type="entry name" value="Arrestin-like_C"/>
</dbReference>
<gene>
    <name evidence="2" type="ORF">AJ80_02423</name>
</gene>
<protein>
    <submittedName>
        <fullName evidence="2">Uncharacterized protein</fullName>
    </submittedName>
</protein>
<feature type="compositionally biased region" description="Basic and acidic residues" evidence="1">
    <location>
        <begin position="138"/>
        <end position="147"/>
    </location>
</feature>
<evidence type="ECO:0000313" key="2">
    <source>
        <dbReference type="EMBL" id="PGH23469.1"/>
    </source>
</evidence>
<dbReference type="OrthoDB" id="1918at2759"/>
<dbReference type="Proteomes" id="UP000224634">
    <property type="component" value="Unassembled WGS sequence"/>
</dbReference>
<keyword evidence="3" id="KW-1185">Reference proteome</keyword>
<sequence>MPSDIQVFVRWKEQAIFAGEDVECTITFKNVAPSPSAPDSDVPLNHYRRGSRPANGVVNGANYSPAKSLNPFTFNARRSQPSSPRVRQTFERTHRPAASLSSPLAFSHSFPPTVSGNNNVGPGHGHRHKRSVSIISLEPDKSGERKHVAQPFSPRPGRGHARSASVQVPPRRNEAYGNTYPSGHRSPMNRLASADSPSNLSLPSLHTGTESPRVPGRSHSEISSPTVRGPNRQPLPLPTDFKFPQAPPTPTETNHCNNVQVTLDEPPTADFSPIRPPSAKGPPALEPPARLAPAAKVLSDSSINGSTRSSMEFYSLSNNSSETLASDYVGYPMNRSPLPLRHRRHYSNLDAIARSPTADSQTLLMGYAQISASFTVDGSLVNQALFEEVKRKGVLGSQVRAEGQPKPEKSRGGFWGTLGLNTIGDSLSGMLSTGELNGLRDMRGVTSSQSIPLLSTSQSLLFVDLRLSPGEERSFSFSFTLPRGLPASHKGKAIKVSYNLVIGTQRAINVKEAQRVHRINIPFRVLSGVDGHGGVLGHDLMRPYVLLRDEARVQRVDSAPARPTKEKSISAKSWNSAPEFLSYVDEILDPRRRRDSFASGTPLDLQPNSLLNNGQFSCKDAIDFAILRSNQSSGSDRSTNRFEITRSGRRIAVVVLNRPFHRLGETVMATIDFSNAALPCYSVRGSLETSEKVSPTIALRSSASIARATRRIHATCFENTLFSTRVVFTPAIPISATPTIITSGVNLEWELRFEFVTSSLHDEEDIGASGIDLLEKVEQDDRGTVFSSLESVSCESFEVAIPLTVYGGSVLEPAGEEVQGVPI</sequence>
<feature type="compositionally biased region" description="Low complexity" evidence="1">
    <location>
        <begin position="96"/>
        <end position="112"/>
    </location>
</feature>
<reference evidence="2 3" key="1">
    <citation type="submission" date="2017-10" db="EMBL/GenBank/DDBJ databases">
        <title>Comparative genomics in systemic dimorphic fungi from Ajellomycetaceae.</title>
        <authorList>
            <person name="Munoz J.F."/>
            <person name="Mcewen J.G."/>
            <person name="Clay O.K."/>
            <person name="Cuomo C.A."/>
        </authorList>
    </citation>
    <scope>NUCLEOTIDE SEQUENCE [LARGE SCALE GENOMIC DNA]</scope>
    <source>
        <strain evidence="2 3">UAMH7299</strain>
    </source>
</reference>
<dbReference type="Pfam" id="PF08737">
    <property type="entry name" value="Rgp1"/>
    <property type="match status" value="1"/>
</dbReference>
<feature type="region of interest" description="Disordered" evidence="1">
    <location>
        <begin position="96"/>
        <end position="233"/>
    </location>
</feature>
<dbReference type="Gene3D" id="2.60.40.640">
    <property type="match status" value="1"/>
</dbReference>
<dbReference type="AlphaFoldDB" id="A0A2B7YR12"/>
<evidence type="ECO:0000256" key="1">
    <source>
        <dbReference type="SAM" id="MobiDB-lite"/>
    </source>
</evidence>